<dbReference type="GO" id="GO:0000149">
    <property type="term" value="F:SNARE binding"/>
    <property type="evidence" value="ECO:0007669"/>
    <property type="project" value="TreeGrafter"/>
</dbReference>
<name>A0A392QPG7_9FABA</name>
<dbReference type="GO" id="GO:0070971">
    <property type="term" value="C:endoplasmic reticulum exit site"/>
    <property type="evidence" value="ECO:0007669"/>
    <property type="project" value="TreeGrafter"/>
</dbReference>
<evidence type="ECO:0000313" key="2">
    <source>
        <dbReference type="EMBL" id="MCI25867.1"/>
    </source>
</evidence>
<organism evidence="2 3">
    <name type="scientific">Trifolium medium</name>
    <dbReference type="NCBI Taxonomy" id="97028"/>
    <lineage>
        <taxon>Eukaryota</taxon>
        <taxon>Viridiplantae</taxon>
        <taxon>Streptophyta</taxon>
        <taxon>Embryophyta</taxon>
        <taxon>Tracheophyta</taxon>
        <taxon>Spermatophyta</taxon>
        <taxon>Magnoliopsida</taxon>
        <taxon>eudicotyledons</taxon>
        <taxon>Gunneridae</taxon>
        <taxon>Pentapetalae</taxon>
        <taxon>rosids</taxon>
        <taxon>fabids</taxon>
        <taxon>Fabales</taxon>
        <taxon>Fabaceae</taxon>
        <taxon>Papilionoideae</taxon>
        <taxon>50 kb inversion clade</taxon>
        <taxon>NPAAA clade</taxon>
        <taxon>Hologalegina</taxon>
        <taxon>IRL clade</taxon>
        <taxon>Trifolieae</taxon>
        <taxon>Trifolium</taxon>
    </lineage>
</organism>
<dbReference type="GO" id="GO:0090110">
    <property type="term" value="P:COPII-coated vesicle cargo loading"/>
    <property type="evidence" value="ECO:0007669"/>
    <property type="project" value="TreeGrafter"/>
</dbReference>
<dbReference type="InterPro" id="IPR050550">
    <property type="entry name" value="SEC23_SEC24_subfamily"/>
</dbReference>
<evidence type="ECO:0000259" key="1">
    <source>
        <dbReference type="Pfam" id="PF00626"/>
    </source>
</evidence>
<feature type="domain" description="Gelsolin-like" evidence="1">
    <location>
        <begin position="14"/>
        <end position="65"/>
    </location>
</feature>
<reference evidence="2 3" key="1">
    <citation type="journal article" date="2018" name="Front. Plant Sci.">
        <title>Red Clover (Trifolium pratense) and Zigzag Clover (T. medium) - A Picture of Genomic Similarities and Differences.</title>
        <authorList>
            <person name="Dluhosova J."/>
            <person name="Istvanek J."/>
            <person name="Nedelnik J."/>
            <person name="Repkova J."/>
        </authorList>
    </citation>
    <scope>NUCLEOTIDE SEQUENCE [LARGE SCALE GENOMIC DNA]</scope>
    <source>
        <strain evidence="3">cv. 10/8</strain>
        <tissue evidence="2">Leaf</tissue>
    </source>
</reference>
<dbReference type="PANTHER" id="PTHR13803:SF4">
    <property type="entry name" value="SECRETORY 24CD, ISOFORM C"/>
    <property type="match status" value="1"/>
</dbReference>
<accession>A0A392QPG7</accession>
<comment type="caution">
    <text evidence="2">The sequence shown here is derived from an EMBL/GenBank/DDBJ whole genome shotgun (WGS) entry which is preliminary data.</text>
</comment>
<dbReference type="InterPro" id="IPR036180">
    <property type="entry name" value="Gelsolin-like_dom_sf"/>
</dbReference>
<dbReference type="Gene3D" id="3.40.20.10">
    <property type="entry name" value="Severin"/>
    <property type="match status" value="1"/>
</dbReference>
<evidence type="ECO:0000313" key="3">
    <source>
        <dbReference type="Proteomes" id="UP000265520"/>
    </source>
</evidence>
<dbReference type="EMBL" id="LXQA010149890">
    <property type="protein sequence ID" value="MCI25867.1"/>
    <property type="molecule type" value="Genomic_DNA"/>
</dbReference>
<dbReference type="GO" id="GO:0008270">
    <property type="term" value="F:zinc ion binding"/>
    <property type="evidence" value="ECO:0007669"/>
    <property type="project" value="TreeGrafter"/>
</dbReference>
<sequence length="67" mass="7374">MSFCKLQEDEESVIPSFLPLSSEHISDDGVYLLENGHDCLIYVGDSVSADIVRKLFGVSTVDEIPTL</sequence>
<dbReference type="InterPro" id="IPR007123">
    <property type="entry name" value="Gelsolin-like_dom"/>
</dbReference>
<dbReference type="SUPFAM" id="SSF82754">
    <property type="entry name" value="C-terminal, gelsolin-like domain of Sec23/24"/>
    <property type="match status" value="1"/>
</dbReference>
<keyword evidence="3" id="KW-1185">Reference proteome</keyword>
<dbReference type="Pfam" id="PF00626">
    <property type="entry name" value="Gelsolin"/>
    <property type="match status" value="1"/>
</dbReference>
<dbReference type="PANTHER" id="PTHR13803">
    <property type="entry name" value="SEC24-RELATED PROTEIN"/>
    <property type="match status" value="1"/>
</dbReference>
<dbReference type="InterPro" id="IPR029006">
    <property type="entry name" value="ADF-H/Gelsolin-like_dom_sf"/>
</dbReference>
<feature type="non-terminal residue" evidence="2">
    <location>
        <position position="67"/>
    </location>
</feature>
<protein>
    <submittedName>
        <fullName evidence="2">Protein transport protein SEC24-like</fullName>
    </submittedName>
</protein>
<dbReference type="GO" id="GO:0030127">
    <property type="term" value="C:COPII vesicle coat"/>
    <property type="evidence" value="ECO:0007669"/>
    <property type="project" value="TreeGrafter"/>
</dbReference>
<dbReference type="Proteomes" id="UP000265520">
    <property type="component" value="Unassembled WGS sequence"/>
</dbReference>
<dbReference type="AlphaFoldDB" id="A0A392QPG7"/>
<proteinExistence type="predicted"/>